<evidence type="ECO:0000313" key="1">
    <source>
        <dbReference type="EMBL" id="PNX84068.1"/>
    </source>
</evidence>
<reference evidence="1 2" key="1">
    <citation type="journal article" date="2014" name="Am. J. Bot.">
        <title>Genome assembly and annotation for red clover (Trifolium pratense; Fabaceae).</title>
        <authorList>
            <person name="Istvanek J."/>
            <person name="Jaros M."/>
            <person name="Krenek A."/>
            <person name="Repkova J."/>
        </authorList>
    </citation>
    <scope>NUCLEOTIDE SEQUENCE [LARGE SCALE GENOMIC DNA]</scope>
    <source>
        <strain evidence="2">cv. Tatra</strain>
        <tissue evidence="1">Young leaves</tissue>
    </source>
</reference>
<feature type="non-terminal residue" evidence="1">
    <location>
        <position position="1"/>
    </location>
</feature>
<sequence>VFSHLFCLQHDEDVNEIHFALKSESCIEDHCFSEATLKLDKLLKFDHPEIGQKIINATKKIKRLK</sequence>
<keyword evidence="1" id="KW-0489">Methyltransferase</keyword>
<organism evidence="1 2">
    <name type="scientific">Trifolium pratense</name>
    <name type="common">Red clover</name>
    <dbReference type="NCBI Taxonomy" id="57577"/>
    <lineage>
        <taxon>Eukaryota</taxon>
        <taxon>Viridiplantae</taxon>
        <taxon>Streptophyta</taxon>
        <taxon>Embryophyta</taxon>
        <taxon>Tracheophyta</taxon>
        <taxon>Spermatophyta</taxon>
        <taxon>Magnoliopsida</taxon>
        <taxon>eudicotyledons</taxon>
        <taxon>Gunneridae</taxon>
        <taxon>Pentapetalae</taxon>
        <taxon>rosids</taxon>
        <taxon>fabids</taxon>
        <taxon>Fabales</taxon>
        <taxon>Fabaceae</taxon>
        <taxon>Papilionoideae</taxon>
        <taxon>50 kb inversion clade</taxon>
        <taxon>NPAAA clade</taxon>
        <taxon>Hologalegina</taxon>
        <taxon>IRL clade</taxon>
        <taxon>Trifolieae</taxon>
        <taxon>Trifolium</taxon>
    </lineage>
</organism>
<comment type="caution">
    <text evidence="1">The sequence shown here is derived from an EMBL/GenBank/DDBJ whole genome shotgun (WGS) entry which is preliminary data.</text>
</comment>
<dbReference type="ExpressionAtlas" id="A0A2K3LZU9">
    <property type="expression patterns" value="baseline"/>
</dbReference>
<dbReference type="GO" id="GO:0008168">
    <property type="term" value="F:methyltransferase activity"/>
    <property type="evidence" value="ECO:0007669"/>
    <property type="project" value="UniProtKB-KW"/>
</dbReference>
<evidence type="ECO:0000313" key="2">
    <source>
        <dbReference type="Proteomes" id="UP000236291"/>
    </source>
</evidence>
<dbReference type="GO" id="GO:0032259">
    <property type="term" value="P:methylation"/>
    <property type="evidence" value="ECO:0007669"/>
    <property type="project" value="UniProtKB-KW"/>
</dbReference>
<accession>A0A2K3LZU9</accession>
<protein>
    <submittedName>
        <fullName evidence="1">Methyltransferase-like protein 13-like</fullName>
    </submittedName>
</protein>
<name>A0A2K3LZU9_TRIPR</name>
<reference evidence="1 2" key="2">
    <citation type="journal article" date="2017" name="Front. Plant Sci.">
        <title>Gene Classification and Mining of Molecular Markers Useful in Red Clover (Trifolium pratense) Breeding.</title>
        <authorList>
            <person name="Istvanek J."/>
            <person name="Dluhosova J."/>
            <person name="Dluhos P."/>
            <person name="Patkova L."/>
            <person name="Nedelnik J."/>
            <person name="Repkova J."/>
        </authorList>
    </citation>
    <scope>NUCLEOTIDE SEQUENCE [LARGE SCALE GENOMIC DNA]</scope>
    <source>
        <strain evidence="2">cv. Tatra</strain>
        <tissue evidence="1">Young leaves</tissue>
    </source>
</reference>
<dbReference type="AlphaFoldDB" id="A0A2K3LZU9"/>
<keyword evidence="1" id="KW-0808">Transferase</keyword>
<proteinExistence type="predicted"/>
<gene>
    <name evidence="1" type="ORF">L195_g040121</name>
</gene>
<dbReference type="Proteomes" id="UP000236291">
    <property type="component" value="Unassembled WGS sequence"/>
</dbReference>
<dbReference type="EMBL" id="ASHM01045516">
    <property type="protein sequence ID" value="PNX84068.1"/>
    <property type="molecule type" value="Genomic_DNA"/>
</dbReference>